<keyword evidence="2" id="KW-1133">Transmembrane helix</keyword>
<dbReference type="InterPro" id="IPR020846">
    <property type="entry name" value="MFS_dom"/>
</dbReference>
<keyword evidence="5" id="KW-1185">Reference proteome</keyword>
<feature type="transmembrane region" description="Helical" evidence="2">
    <location>
        <begin position="106"/>
        <end position="125"/>
    </location>
</feature>
<feature type="transmembrane region" description="Helical" evidence="2">
    <location>
        <begin position="415"/>
        <end position="437"/>
    </location>
</feature>
<feature type="transmembrane region" description="Helical" evidence="2">
    <location>
        <begin position="36"/>
        <end position="66"/>
    </location>
</feature>
<dbReference type="SUPFAM" id="SSF103473">
    <property type="entry name" value="MFS general substrate transporter"/>
    <property type="match status" value="1"/>
</dbReference>
<dbReference type="PANTHER" id="PTHR11360">
    <property type="entry name" value="MONOCARBOXYLATE TRANSPORTER"/>
    <property type="match status" value="1"/>
</dbReference>
<dbReference type="InterPro" id="IPR036259">
    <property type="entry name" value="MFS_trans_sf"/>
</dbReference>
<reference evidence="4 5" key="1">
    <citation type="submission" date="2022-05" db="EMBL/GenBank/DDBJ databases">
        <authorList>
            <consortium name="Genoscope - CEA"/>
            <person name="William W."/>
        </authorList>
    </citation>
    <scope>NUCLEOTIDE SEQUENCE [LARGE SCALE GENOMIC DNA]</scope>
</reference>
<feature type="transmembrane region" description="Helical" evidence="2">
    <location>
        <begin position="299"/>
        <end position="317"/>
    </location>
</feature>
<protein>
    <recommendedName>
        <fullName evidence="3">Major facilitator superfamily (MFS) profile domain-containing protein</fullName>
    </recommendedName>
</protein>
<comment type="subcellular location">
    <subcellularLocation>
        <location evidence="1">Membrane</location>
        <topology evidence="1">Multi-pass membrane protein</topology>
    </subcellularLocation>
</comment>
<organism evidence="4 5">
    <name type="scientific">Porites evermanni</name>
    <dbReference type="NCBI Taxonomy" id="104178"/>
    <lineage>
        <taxon>Eukaryota</taxon>
        <taxon>Metazoa</taxon>
        <taxon>Cnidaria</taxon>
        <taxon>Anthozoa</taxon>
        <taxon>Hexacorallia</taxon>
        <taxon>Scleractinia</taxon>
        <taxon>Fungiina</taxon>
        <taxon>Poritidae</taxon>
        <taxon>Porites</taxon>
    </lineage>
</organism>
<evidence type="ECO:0000313" key="5">
    <source>
        <dbReference type="Proteomes" id="UP001159427"/>
    </source>
</evidence>
<feature type="transmembrane region" description="Helical" evidence="2">
    <location>
        <begin position="350"/>
        <end position="371"/>
    </location>
</feature>
<keyword evidence="2" id="KW-0472">Membrane</keyword>
<feature type="transmembrane region" description="Helical" evidence="2">
    <location>
        <begin position="324"/>
        <end position="344"/>
    </location>
</feature>
<feature type="transmembrane region" description="Helical" evidence="2">
    <location>
        <begin position="78"/>
        <end position="99"/>
    </location>
</feature>
<feature type="non-terminal residue" evidence="4">
    <location>
        <position position="1"/>
    </location>
</feature>
<comment type="caution">
    <text evidence="4">The sequence shown here is derived from an EMBL/GenBank/DDBJ whole genome shotgun (WGS) entry which is preliminary data.</text>
</comment>
<dbReference type="PANTHER" id="PTHR11360:SF251">
    <property type="entry name" value="MAJOR FACILITATOR SUPERFAMILY (MFS) PROFILE DOMAIN-CONTAINING PROTEIN"/>
    <property type="match status" value="1"/>
</dbReference>
<evidence type="ECO:0000256" key="2">
    <source>
        <dbReference type="SAM" id="Phobius"/>
    </source>
</evidence>
<feature type="domain" description="Major facilitator superfamily (MFS) profile" evidence="3">
    <location>
        <begin position="40"/>
        <end position="439"/>
    </location>
</feature>
<feature type="transmembrane region" description="Helical" evidence="2">
    <location>
        <begin position="196"/>
        <end position="214"/>
    </location>
</feature>
<feature type="transmembrane region" description="Helical" evidence="2">
    <location>
        <begin position="253"/>
        <end position="279"/>
    </location>
</feature>
<feature type="transmembrane region" description="Helical" evidence="2">
    <location>
        <begin position="166"/>
        <end position="184"/>
    </location>
</feature>
<dbReference type="EMBL" id="CALNXI010000195">
    <property type="protein sequence ID" value="CAH3021813.1"/>
    <property type="molecule type" value="Genomic_DNA"/>
</dbReference>
<dbReference type="Pfam" id="PF07690">
    <property type="entry name" value="MFS_1"/>
    <property type="match status" value="1"/>
</dbReference>
<dbReference type="PROSITE" id="PS50850">
    <property type="entry name" value="MFS"/>
    <property type="match status" value="1"/>
</dbReference>
<keyword evidence="2" id="KW-0812">Transmembrane</keyword>
<evidence type="ECO:0000313" key="4">
    <source>
        <dbReference type="EMBL" id="CAH3021813.1"/>
    </source>
</evidence>
<proteinExistence type="predicted"/>
<accession>A0ABN8LYM6</accession>
<evidence type="ECO:0000259" key="3">
    <source>
        <dbReference type="PROSITE" id="PS50850"/>
    </source>
</evidence>
<name>A0ABN8LYM6_9CNID</name>
<dbReference type="InterPro" id="IPR050327">
    <property type="entry name" value="Proton-linked_MCT"/>
</dbReference>
<gene>
    <name evidence="4" type="ORF">PEVE_00012839</name>
</gene>
<evidence type="ECO:0000256" key="1">
    <source>
        <dbReference type="ARBA" id="ARBA00004141"/>
    </source>
</evidence>
<feature type="transmembrane region" description="Helical" evidence="2">
    <location>
        <begin position="383"/>
        <end position="403"/>
    </location>
</feature>
<dbReference type="InterPro" id="IPR011701">
    <property type="entry name" value="MFS"/>
</dbReference>
<feature type="transmembrane region" description="Helical" evidence="2">
    <location>
        <begin position="131"/>
        <end position="154"/>
    </location>
</feature>
<dbReference type="Gene3D" id="1.20.1250.20">
    <property type="entry name" value="MFS general substrate transporter like domains"/>
    <property type="match status" value="1"/>
</dbReference>
<sequence length="461" mass="50222">NRIFSITATTPDKLMAIQVKTWGCFSSGSPRKRDSLWSWLVCACALMTWVASLGLLFSFGIFLPVFMDYFNESREATAWVGSLAIAITFFTGQVSNALVTRFGCRITTLIGGVFCTVSLICSSFVDNMKVLFFTYSLLFGLGSSCVFSAGLVVISQYFKKRQSLATGLLTGGHGGGVLIMGPTLEALIRAIGWKNAYRIMAGVAFVLCSLAITFDPNVEKDAEEKDKGEREEVKEGENDSLIRTKMKKIFDFSVWKVPPVIAIVLAACVVEFGHFVPQIHLIRYCEDLGISAEKASKLFIYYGGCSAIGRVLAGILCSHRRINAFFIFQAAEFVAGLSTILVTLTSSYSWLVVYIVIYGLSDGFFFTSLSINLLTACPLKTPAVLGWEMLLASLTLASGPPLAGMAADMLGSYVIPFQVAGGITIAGSFIPFMLLCYKRQDSYTSSTWSGDEEAKKLEEVA</sequence>
<dbReference type="Proteomes" id="UP001159427">
    <property type="component" value="Unassembled WGS sequence"/>
</dbReference>